<dbReference type="Pfam" id="PF04717">
    <property type="entry name" value="Phage_base_V"/>
    <property type="match status" value="1"/>
</dbReference>
<sequence length="170" mass="17609">MPRDNRYLGKYRGTVVNNADPLRQGRIQVRVPDVLGEATSSWAMPCLPVAGPQMGLYTVPLVGAGVWVEFEQGDVSFPIWVGCWYGAGAEVPSEALAGDPGRPNILVQTGGRQTLLMSDLPGGPGITLRASSGASIVINDAGIVLSNGKGASVSLAGQTVTVNDGAFTIT</sequence>
<proteinExistence type="predicted"/>
<comment type="caution">
    <text evidence="2">The sequence shown here is derived from an EMBL/GenBank/DDBJ whole genome shotgun (WGS) entry which is preliminary data.</text>
</comment>
<evidence type="ECO:0000313" key="2">
    <source>
        <dbReference type="EMBL" id="MBB4700565.1"/>
    </source>
</evidence>
<dbReference type="Gene3D" id="2.40.50.230">
    <property type="entry name" value="Gp5 N-terminal domain"/>
    <property type="match status" value="1"/>
</dbReference>
<dbReference type="Proteomes" id="UP000542210">
    <property type="component" value="Unassembled WGS sequence"/>
</dbReference>
<organism evidence="2 3">
    <name type="scientific">Sphaerisporangium siamense</name>
    <dbReference type="NCBI Taxonomy" id="795645"/>
    <lineage>
        <taxon>Bacteria</taxon>
        <taxon>Bacillati</taxon>
        <taxon>Actinomycetota</taxon>
        <taxon>Actinomycetes</taxon>
        <taxon>Streptosporangiales</taxon>
        <taxon>Streptosporangiaceae</taxon>
        <taxon>Sphaerisporangium</taxon>
    </lineage>
</organism>
<evidence type="ECO:0000259" key="1">
    <source>
        <dbReference type="Pfam" id="PF04717"/>
    </source>
</evidence>
<dbReference type="InterPro" id="IPR037026">
    <property type="entry name" value="Vgr_OB-fold_dom_sf"/>
</dbReference>
<reference evidence="2 3" key="1">
    <citation type="submission" date="2020-08" db="EMBL/GenBank/DDBJ databases">
        <title>Sequencing the genomes of 1000 actinobacteria strains.</title>
        <authorList>
            <person name="Klenk H.-P."/>
        </authorList>
    </citation>
    <scope>NUCLEOTIDE SEQUENCE [LARGE SCALE GENOMIC DNA]</scope>
    <source>
        <strain evidence="2 3">DSM 45784</strain>
    </source>
</reference>
<evidence type="ECO:0000313" key="3">
    <source>
        <dbReference type="Proteomes" id="UP000542210"/>
    </source>
</evidence>
<dbReference type="RefSeq" id="WP_184878916.1">
    <property type="nucleotide sequence ID" value="NZ_BOOV01000039.1"/>
</dbReference>
<dbReference type="AlphaFoldDB" id="A0A7W7D723"/>
<dbReference type="InterPro" id="IPR006531">
    <property type="entry name" value="Gp5/Vgr_OB"/>
</dbReference>
<feature type="domain" description="Gp5/Type VI secretion system Vgr protein OB-fold" evidence="1">
    <location>
        <begin position="11"/>
        <end position="85"/>
    </location>
</feature>
<dbReference type="EMBL" id="JACHND010000001">
    <property type="protein sequence ID" value="MBB4700565.1"/>
    <property type="molecule type" value="Genomic_DNA"/>
</dbReference>
<gene>
    <name evidence="2" type="ORF">BJ982_002109</name>
</gene>
<accession>A0A7W7D723</accession>
<dbReference type="SUPFAM" id="SSF69255">
    <property type="entry name" value="gp5 N-terminal domain-like"/>
    <property type="match status" value="1"/>
</dbReference>
<name>A0A7W7D723_9ACTN</name>
<protein>
    <submittedName>
        <fullName evidence="2">Uncharacterized protein involved in type VI secretion and phage assembly</fullName>
    </submittedName>
</protein>
<keyword evidence="3" id="KW-1185">Reference proteome</keyword>